<organism evidence="1 2">
    <name type="scientific">Mycolicibacterium vanbaalenii</name>
    <name type="common">Mycobacterium vanbaalenii</name>
    <dbReference type="NCBI Taxonomy" id="110539"/>
    <lineage>
        <taxon>Bacteria</taxon>
        <taxon>Bacillati</taxon>
        <taxon>Actinomycetota</taxon>
        <taxon>Actinomycetes</taxon>
        <taxon>Mycobacteriales</taxon>
        <taxon>Mycobacteriaceae</taxon>
        <taxon>Mycolicibacterium</taxon>
    </lineage>
</organism>
<sequence>MSHRIIIPPSARPVWTPTDAAALRLRADLARTAELEPVVLGRSPRLAELMETELGR</sequence>
<keyword evidence="2" id="KW-1185">Reference proteome</keyword>
<dbReference type="Proteomes" id="UP000430146">
    <property type="component" value="Unassembled WGS sequence"/>
</dbReference>
<evidence type="ECO:0000313" key="1">
    <source>
        <dbReference type="EMBL" id="CAA0129272.1"/>
    </source>
</evidence>
<proteinExistence type="predicted"/>
<dbReference type="AlphaFoldDB" id="A0A5S9R4H8"/>
<reference evidence="1 2" key="1">
    <citation type="submission" date="2019-11" db="EMBL/GenBank/DDBJ databases">
        <authorList>
            <person name="Holert J."/>
        </authorList>
    </citation>
    <scope>NUCLEOTIDE SEQUENCE [LARGE SCALE GENOMIC DNA]</scope>
    <source>
        <strain evidence="1">BC8_1</strain>
    </source>
</reference>
<name>A0A5S9R4H8_MYCVN</name>
<accession>A0A5S9R4H8</accession>
<evidence type="ECO:0000313" key="2">
    <source>
        <dbReference type="Proteomes" id="UP000430146"/>
    </source>
</evidence>
<dbReference type="EMBL" id="CACSIP010000035">
    <property type="protein sequence ID" value="CAA0129272.1"/>
    <property type="molecule type" value="Genomic_DNA"/>
</dbReference>
<protein>
    <submittedName>
        <fullName evidence="1">Uncharacterized protein</fullName>
    </submittedName>
</protein>
<gene>
    <name evidence="1" type="ORF">AELLOGFF_05498</name>
</gene>